<keyword evidence="6" id="KW-1185">Reference proteome</keyword>
<evidence type="ECO:0000256" key="3">
    <source>
        <dbReference type="ARBA" id="ARBA00023242"/>
    </source>
</evidence>
<gene>
    <name evidence="5" type="ORF">Adt_38032</name>
</gene>
<dbReference type="PANTHER" id="PTHR11225">
    <property type="entry name" value="NUCLEAR PORE COMPLEX PROTEIN NUP93 NUCLEOPORIN NUP93 DEAD EYE PROTEIN"/>
    <property type="match status" value="1"/>
</dbReference>
<dbReference type="GO" id="GO:0005635">
    <property type="term" value="C:nuclear envelope"/>
    <property type="evidence" value="ECO:0007669"/>
    <property type="project" value="UniProtKB-SubCell"/>
</dbReference>
<comment type="caution">
    <text evidence="5">The sequence shown here is derived from an EMBL/GenBank/DDBJ whole genome shotgun (WGS) entry which is preliminary data.</text>
</comment>
<dbReference type="Proteomes" id="UP001604336">
    <property type="component" value="Unassembled WGS sequence"/>
</dbReference>
<evidence type="ECO:0000256" key="1">
    <source>
        <dbReference type="ARBA" id="ARBA00004259"/>
    </source>
</evidence>
<evidence type="ECO:0000256" key="2">
    <source>
        <dbReference type="ARBA" id="ARBA00010186"/>
    </source>
</evidence>
<name>A0ABD1Q128_9LAMI</name>
<feature type="region of interest" description="Disordered" evidence="4">
    <location>
        <begin position="1"/>
        <end position="42"/>
    </location>
</feature>
<organism evidence="5 6">
    <name type="scientific">Abeliophyllum distichum</name>
    <dbReference type="NCBI Taxonomy" id="126358"/>
    <lineage>
        <taxon>Eukaryota</taxon>
        <taxon>Viridiplantae</taxon>
        <taxon>Streptophyta</taxon>
        <taxon>Embryophyta</taxon>
        <taxon>Tracheophyta</taxon>
        <taxon>Spermatophyta</taxon>
        <taxon>Magnoliopsida</taxon>
        <taxon>eudicotyledons</taxon>
        <taxon>Gunneridae</taxon>
        <taxon>Pentapetalae</taxon>
        <taxon>asterids</taxon>
        <taxon>lamiids</taxon>
        <taxon>Lamiales</taxon>
        <taxon>Oleaceae</taxon>
        <taxon>Forsythieae</taxon>
        <taxon>Abeliophyllum</taxon>
    </lineage>
</organism>
<dbReference type="EMBL" id="JBFOLK010000012">
    <property type="protein sequence ID" value="KAL2469896.1"/>
    <property type="molecule type" value="Genomic_DNA"/>
</dbReference>
<dbReference type="AlphaFoldDB" id="A0ABD1Q128"/>
<protein>
    <submittedName>
        <fullName evidence="5">Nuclear pore complex protein</fullName>
    </submittedName>
</protein>
<accession>A0ABD1Q128</accession>
<evidence type="ECO:0000313" key="5">
    <source>
        <dbReference type="EMBL" id="KAL2469896.1"/>
    </source>
</evidence>
<sequence>MDSPPNSPLDSPPNSPSLGGDQPPLSDSLPSPSRDSAMAKPQNSKRSKLLVVIGATAIWCLNTEDGGVVSLDWPANLVLEEESGLGGGQLSWMGRGSVDQQRQRILMLKQLLAELLLHDGGIYLLLGPRGVGEGQLGRFLTDWNTGQQFLLEAARQCQDAGLYDKVMSL</sequence>
<keyword evidence="3" id="KW-0539">Nucleus</keyword>
<comment type="similarity">
    <text evidence="2">Belongs to the nucleoporin interacting component (NIC) family.</text>
</comment>
<dbReference type="PANTHER" id="PTHR11225:SF4">
    <property type="entry name" value="NUCLEAR PORE COMPLEX PROTEIN NUP93"/>
    <property type="match status" value="1"/>
</dbReference>
<evidence type="ECO:0000313" key="6">
    <source>
        <dbReference type="Proteomes" id="UP001604336"/>
    </source>
</evidence>
<feature type="compositionally biased region" description="Low complexity" evidence="4">
    <location>
        <begin position="23"/>
        <end position="36"/>
    </location>
</feature>
<comment type="subcellular location">
    <subcellularLocation>
        <location evidence="1">Nucleus envelope</location>
    </subcellularLocation>
</comment>
<evidence type="ECO:0000256" key="4">
    <source>
        <dbReference type="SAM" id="MobiDB-lite"/>
    </source>
</evidence>
<proteinExistence type="inferred from homology"/>
<feature type="compositionally biased region" description="Pro residues" evidence="4">
    <location>
        <begin position="1"/>
        <end position="15"/>
    </location>
</feature>
<dbReference type="InterPro" id="IPR007231">
    <property type="entry name" value="Nucleoporin_int_Nup93/Nic96"/>
</dbReference>
<reference evidence="6" key="1">
    <citation type="submission" date="2024-07" db="EMBL/GenBank/DDBJ databases">
        <title>Two chromosome-level genome assemblies of Korean endemic species Abeliophyllum distichum and Forsythia ovata (Oleaceae).</title>
        <authorList>
            <person name="Jang H."/>
        </authorList>
    </citation>
    <scope>NUCLEOTIDE SEQUENCE [LARGE SCALE GENOMIC DNA]</scope>
</reference>